<sequence>MTPTELAQLTDQNAELTLQLEELEKEATKADEAARRKLGKLEREIERLKGDLDKALEQLQQKEKEIERSSEAKRQRMEREERLLALREKQQQQHPQQGVLDFSPPPIPIKRFSRVAADDSHDEEVSFPSGSYNTEVDLISQLMDKIKELEETNQEIFMQQNESVKKLKKAMIGAEGMRKVYDYLSDEEDVEVEIVDEDEFMDAVEHHHKGSLDSVPEEDLPIRFSSLRRTINEDIHKRLATELSEDELDDHTYDEMGHAHPRPRGTIVGLFDSPERRGRTVSLMNLQDEDSDDMDDSKIFSRGVSPIGSPLLMPQDPPSHIRSLGSELGSEYGYGDDLDGSTPEHHVRTTSLLNLTALVADNPPADRTTRSHSASLIESSPTPASKRPPASAHQRGGSIRDKDRPLDIGTVDKNRSQLRSRLLSQTISARSTRWSDGRLENMAISASRTPRISAPLITEMFQNALQQVTGSSPAIVATSPQTLHIAEVNLDESRERSPERPAAEETAVDGTKGSEKGHAGFVGFVLEIWLWLQFVLIILVFIWAMARRGPRNVLKEAERKRA</sequence>
<keyword evidence="2" id="KW-1185">Reference proteome</keyword>
<gene>
    <name evidence="1" type="ORF">BDM02DRAFT_3119303</name>
</gene>
<evidence type="ECO:0000313" key="1">
    <source>
        <dbReference type="EMBL" id="KAF9645996.1"/>
    </source>
</evidence>
<dbReference type="EMBL" id="MU118070">
    <property type="protein sequence ID" value="KAF9645996.1"/>
    <property type="molecule type" value="Genomic_DNA"/>
</dbReference>
<accession>A0ACB6Z8N6</accession>
<protein>
    <submittedName>
        <fullName evidence="1">Uncharacterized protein</fullName>
    </submittedName>
</protein>
<reference evidence="1" key="1">
    <citation type="submission" date="2019-10" db="EMBL/GenBank/DDBJ databases">
        <authorList>
            <consortium name="DOE Joint Genome Institute"/>
            <person name="Kuo A."/>
            <person name="Miyauchi S."/>
            <person name="Kiss E."/>
            <person name="Drula E."/>
            <person name="Kohler A."/>
            <person name="Sanchez-Garcia M."/>
            <person name="Andreopoulos B."/>
            <person name="Barry K.W."/>
            <person name="Bonito G."/>
            <person name="Buee M."/>
            <person name="Carver A."/>
            <person name="Chen C."/>
            <person name="Cichocki N."/>
            <person name="Clum A."/>
            <person name="Culley D."/>
            <person name="Crous P.W."/>
            <person name="Fauchery L."/>
            <person name="Girlanda M."/>
            <person name="Hayes R."/>
            <person name="Keri Z."/>
            <person name="Labutti K."/>
            <person name="Lipzen A."/>
            <person name="Lombard V."/>
            <person name="Magnuson J."/>
            <person name="Maillard F."/>
            <person name="Morin E."/>
            <person name="Murat C."/>
            <person name="Nolan M."/>
            <person name="Ohm R."/>
            <person name="Pangilinan J."/>
            <person name="Pereira M."/>
            <person name="Perotto S."/>
            <person name="Peter M."/>
            <person name="Riley R."/>
            <person name="Sitrit Y."/>
            <person name="Stielow B."/>
            <person name="Szollosi G."/>
            <person name="Zifcakova L."/>
            <person name="Stursova M."/>
            <person name="Spatafora J.W."/>
            <person name="Tedersoo L."/>
            <person name="Vaario L.-M."/>
            <person name="Yamada A."/>
            <person name="Yan M."/>
            <person name="Wang P."/>
            <person name="Xu J."/>
            <person name="Bruns T."/>
            <person name="Baldrian P."/>
            <person name="Vilgalys R."/>
            <person name="Henrissat B."/>
            <person name="Grigoriev I.V."/>
            <person name="Hibbett D."/>
            <person name="Nagy L.G."/>
            <person name="Martin F.M."/>
        </authorList>
    </citation>
    <scope>NUCLEOTIDE SEQUENCE</scope>
    <source>
        <strain evidence="1">P2</strain>
    </source>
</reference>
<proteinExistence type="predicted"/>
<evidence type="ECO:0000313" key="2">
    <source>
        <dbReference type="Proteomes" id="UP000886501"/>
    </source>
</evidence>
<comment type="caution">
    <text evidence="1">The sequence shown here is derived from an EMBL/GenBank/DDBJ whole genome shotgun (WGS) entry which is preliminary data.</text>
</comment>
<reference evidence="1" key="2">
    <citation type="journal article" date="2020" name="Nat. Commun.">
        <title>Large-scale genome sequencing of mycorrhizal fungi provides insights into the early evolution of symbiotic traits.</title>
        <authorList>
            <person name="Miyauchi S."/>
            <person name="Kiss E."/>
            <person name="Kuo A."/>
            <person name="Drula E."/>
            <person name="Kohler A."/>
            <person name="Sanchez-Garcia M."/>
            <person name="Morin E."/>
            <person name="Andreopoulos B."/>
            <person name="Barry K.W."/>
            <person name="Bonito G."/>
            <person name="Buee M."/>
            <person name="Carver A."/>
            <person name="Chen C."/>
            <person name="Cichocki N."/>
            <person name="Clum A."/>
            <person name="Culley D."/>
            <person name="Crous P.W."/>
            <person name="Fauchery L."/>
            <person name="Girlanda M."/>
            <person name="Hayes R.D."/>
            <person name="Keri Z."/>
            <person name="LaButti K."/>
            <person name="Lipzen A."/>
            <person name="Lombard V."/>
            <person name="Magnuson J."/>
            <person name="Maillard F."/>
            <person name="Murat C."/>
            <person name="Nolan M."/>
            <person name="Ohm R.A."/>
            <person name="Pangilinan J."/>
            <person name="Pereira M.F."/>
            <person name="Perotto S."/>
            <person name="Peter M."/>
            <person name="Pfister S."/>
            <person name="Riley R."/>
            <person name="Sitrit Y."/>
            <person name="Stielow J.B."/>
            <person name="Szollosi G."/>
            <person name="Zifcakova L."/>
            <person name="Stursova M."/>
            <person name="Spatafora J.W."/>
            <person name="Tedersoo L."/>
            <person name="Vaario L.M."/>
            <person name="Yamada A."/>
            <person name="Yan M."/>
            <person name="Wang P."/>
            <person name="Xu J."/>
            <person name="Bruns T."/>
            <person name="Baldrian P."/>
            <person name="Vilgalys R."/>
            <person name="Dunand C."/>
            <person name="Henrissat B."/>
            <person name="Grigoriev I.V."/>
            <person name="Hibbett D."/>
            <person name="Nagy L.G."/>
            <person name="Martin F.M."/>
        </authorList>
    </citation>
    <scope>NUCLEOTIDE SEQUENCE</scope>
    <source>
        <strain evidence="1">P2</strain>
    </source>
</reference>
<dbReference type="Proteomes" id="UP000886501">
    <property type="component" value="Unassembled WGS sequence"/>
</dbReference>
<organism evidence="1 2">
    <name type="scientific">Thelephora ganbajun</name>
    <name type="common">Ganba fungus</name>
    <dbReference type="NCBI Taxonomy" id="370292"/>
    <lineage>
        <taxon>Eukaryota</taxon>
        <taxon>Fungi</taxon>
        <taxon>Dikarya</taxon>
        <taxon>Basidiomycota</taxon>
        <taxon>Agaricomycotina</taxon>
        <taxon>Agaricomycetes</taxon>
        <taxon>Thelephorales</taxon>
        <taxon>Thelephoraceae</taxon>
        <taxon>Thelephora</taxon>
    </lineage>
</organism>
<name>A0ACB6Z8N6_THEGA</name>